<keyword evidence="3" id="KW-0238">DNA-binding</keyword>
<comment type="subcellular location">
    <subcellularLocation>
        <location evidence="1">Nucleus</location>
    </subcellularLocation>
</comment>
<dbReference type="InterPro" id="IPR001005">
    <property type="entry name" value="SANT/Myb"/>
</dbReference>
<dbReference type="EMBL" id="JBJUIK010000011">
    <property type="protein sequence ID" value="KAL3512445.1"/>
    <property type="molecule type" value="Genomic_DNA"/>
</dbReference>
<evidence type="ECO:0000313" key="10">
    <source>
        <dbReference type="EMBL" id="KAL3512445.1"/>
    </source>
</evidence>
<feature type="domain" description="Myb-like" evidence="7">
    <location>
        <begin position="50"/>
        <end position="100"/>
    </location>
</feature>
<gene>
    <name evidence="10" type="ORF">ACH5RR_025162</name>
</gene>
<feature type="compositionally biased region" description="Basic and acidic residues" evidence="6">
    <location>
        <begin position="148"/>
        <end position="160"/>
    </location>
</feature>
<accession>A0ABD2Z268</accession>
<dbReference type="PANTHER" id="PTHR12802">
    <property type="entry name" value="SWI/SNF COMPLEX-RELATED"/>
    <property type="match status" value="1"/>
</dbReference>
<keyword evidence="2" id="KW-0805">Transcription regulation</keyword>
<protein>
    <submittedName>
        <fullName evidence="10">Uncharacterized protein</fullName>
    </submittedName>
</protein>
<feature type="compositionally biased region" description="Polar residues" evidence="6">
    <location>
        <begin position="161"/>
        <end position="218"/>
    </location>
</feature>
<feature type="region of interest" description="Disordered" evidence="6">
    <location>
        <begin position="112"/>
        <end position="218"/>
    </location>
</feature>
<dbReference type="FunFam" id="1.10.10.60:FF:000023">
    <property type="entry name" value="protein REVEILLE 6 isoform X1"/>
    <property type="match status" value="1"/>
</dbReference>
<evidence type="ECO:0000259" key="8">
    <source>
        <dbReference type="PROSITE" id="PS51293"/>
    </source>
</evidence>
<evidence type="ECO:0000256" key="1">
    <source>
        <dbReference type="ARBA" id="ARBA00004123"/>
    </source>
</evidence>
<comment type="caution">
    <text evidence="10">The sequence shown here is derived from an EMBL/GenBank/DDBJ whole genome shotgun (WGS) entry which is preliminary data.</text>
</comment>
<dbReference type="Gene3D" id="1.10.10.60">
    <property type="entry name" value="Homeodomain-like"/>
    <property type="match status" value="1"/>
</dbReference>
<evidence type="ECO:0000256" key="5">
    <source>
        <dbReference type="ARBA" id="ARBA00023242"/>
    </source>
</evidence>
<reference evidence="10 11" key="1">
    <citation type="submission" date="2024-11" db="EMBL/GenBank/DDBJ databases">
        <title>A near-complete genome assembly of Cinchona calisaya.</title>
        <authorList>
            <person name="Lian D.C."/>
            <person name="Zhao X.W."/>
            <person name="Wei L."/>
        </authorList>
    </citation>
    <scope>NUCLEOTIDE SEQUENCE [LARGE SCALE GENOMIC DNA]</scope>
    <source>
        <tissue evidence="10">Nenye</tissue>
    </source>
</reference>
<evidence type="ECO:0000259" key="9">
    <source>
        <dbReference type="PROSITE" id="PS51294"/>
    </source>
</evidence>
<dbReference type="SUPFAM" id="SSF46689">
    <property type="entry name" value="Homeodomain-like"/>
    <property type="match status" value="1"/>
</dbReference>
<dbReference type="GO" id="GO:0005634">
    <property type="term" value="C:nucleus"/>
    <property type="evidence" value="ECO:0007669"/>
    <property type="project" value="UniProtKB-SubCell"/>
</dbReference>
<dbReference type="InterPro" id="IPR017884">
    <property type="entry name" value="SANT_dom"/>
</dbReference>
<evidence type="ECO:0000256" key="2">
    <source>
        <dbReference type="ARBA" id="ARBA00023015"/>
    </source>
</evidence>
<dbReference type="InterPro" id="IPR006447">
    <property type="entry name" value="Myb_dom_plants"/>
</dbReference>
<name>A0ABD2Z268_9GENT</name>
<dbReference type="InterPro" id="IPR009057">
    <property type="entry name" value="Homeodomain-like_sf"/>
</dbReference>
<dbReference type="Proteomes" id="UP001630127">
    <property type="component" value="Unassembled WGS sequence"/>
</dbReference>
<dbReference type="AlphaFoldDB" id="A0ABD2Z268"/>
<keyword evidence="11" id="KW-1185">Reference proteome</keyword>
<dbReference type="GO" id="GO:0010468">
    <property type="term" value="P:regulation of gene expression"/>
    <property type="evidence" value="ECO:0007669"/>
    <property type="project" value="UniProtKB-ARBA"/>
</dbReference>
<evidence type="ECO:0000313" key="11">
    <source>
        <dbReference type="Proteomes" id="UP001630127"/>
    </source>
</evidence>
<feature type="region of interest" description="Disordered" evidence="6">
    <location>
        <begin position="391"/>
        <end position="412"/>
    </location>
</feature>
<dbReference type="PROSITE" id="PS51293">
    <property type="entry name" value="SANT"/>
    <property type="match status" value="1"/>
</dbReference>
<proteinExistence type="predicted"/>
<dbReference type="GO" id="GO:0003677">
    <property type="term" value="F:DNA binding"/>
    <property type="evidence" value="ECO:0007669"/>
    <property type="project" value="UniProtKB-KW"/>
</dbReference>
<keyword evidence="4" id="KW-0804">Transcription</keyword>
<dbReference type="PROSITE" id="PS50090">
    <property type="entry name" value="MYB_LIKE"/>
    <property type="match status" value="1"/>
</dbReference>
<dbReference type="InterPro" id="IPR017930">
    <property type="entry name" value="Myb_dom"/>
</dbReference>
<evidence type="ECO:0000256" key="4">
    <source>
        <dbReference type="ARBA" id="ARBA00023163"/>
    </source>
</evidence>
<evidence type="ECO:0000256" key="3">
    <source>
        <dbReference type="ARBA" id="ARBA00023125"/>
    </source>
</evidence>
<evidence type="ECO:0000256" key="6">
    <source>
        <dbReference type="SAM" id="MobiDB-lite"/>
    </source>
</evidence>
<sequence>MVAEAFDLTEGTSHDLSLGMGFHLESAATQTQAFIDMGNGYAPKVRKPYTIKKQREKWTEEEHQRFLEALRLYGRSWRQIEEHVGTKTAIQIRSHAQKFFAKIARDSNECEGSLNPIDIPPPRPKKKPIHPYPRKMVDIPKTILVDPHQPERSPRKRSGEEGNSSSPTSVLSVLGSDTSGSPFSELQRSRLSPMSYTNDDAHSANVQFPENDNGCMTSDSSVEEERECVETTSVAASEAPVDKSTRGLDLLTPGTACSVDDPAAEAVPTTIKLFGRMVEIKENEKSSSSAAENSLVSPSNSLKERLDFRNSQHMMGSTANNIESQVPFSLVPSCITPLPFLVPQYVLREECGHVGAIPHIIPFWTWSHCPVLPNISSCNHTAVETVVDSPNKCSVENEEPQREGSSTGSNSGSVTGVNIGHLNFDAIQSKHLGNIEKQRSAKGFMPYKRCLAERDATSSIIAAEEREGQRARICS</sequence>
<dbReference type="CDD" id="cd00167">
    <property type="entry name" value="SANT"/>
    <property type="match status" value="1"/>
</dbReference>
<dbReference type="SMART" id="SM00717">
    <property type="entry name" value="SANT"/>
    <property type="match status" value="1"/>
</dbReference>
<feature type="domain" description="SANT" evidence="8">
    <location>
        <begin position="53"/>
        <end position="104"/>
    </location>
</feature>
<dbReference type="PROSITE" id="PS51294">
    <property type="entry name" value="HTH_MYB"/>
    <property type="match status" value="1"/>
</dbReference>
<dbReference type="Pfam" id="PF00249">
    <property type="entry name" value="Myb_DNA-binding"/>
    <property type="match status" value="1"/>
</dbReference>
<evidence type="ECO:0000259" key="7">
    <source>
        <dbReference type="PROSITE" id="PS50090"/>
    </source>
</evidence>
<feature type="domain" description="HTH myb-type" evidence="9">
    <location>
        <begin position="50"/>
        <end position="104"/>
    </location>
</feature>
<feature type="compositionally biased region" description="Basic residues" evidence="6">
    <location>
        <begin position="123"/>
        <end position="133"/>
    </location>
</feature>
<organism evidence="10 11">
    <name type="scientific">Cinchona calisaya</name>
    <dbReference type="NCBI Taxonomy" id="153742"/>
    <lineage>
        <taxon>Eukaryota</taxon>
        <taxon>Viridiplantae</taxon>
        <taxon>Streptophyta</taxon>
        <taxon>Embryophyta</taxon>
        <taxon>Tracheophyta</taxon>
        <taxon>Spermatophyta</taxon>
        <taxon>Magnoliopsida</taxon>
        <taxon>eudicotyledons</taxon>
        <taxon>Gunneridae</taxon>
        <taxon>Pentapetalae</taxon>
        <taxon>asterids</taxon>
        <taxon>lamiids</taxon>
        <taxon>Gentianales</taxon>
        <taxon>Rubiaceae</taxon>
        <taxon>Cinchonoideae</taxon>
        <taxon>Cinchoneae</taxon>
        <taxon>Cinchona</taxon>
    </lineage>
</organism>
<keyword evidence="5" id="KW-0539">Nucleus</keyword>
<dbReference type="NCBIfam" id="TIGR01557">
    <property type="entry name" value="myb_SHAQKYF"/>
    <property type="match status" value="1"/>
</dbReference>
<dbReference type="PANTHER" id="PTHR12802:SF175">
    <property type="entry name" value="PROTEIN REVEILLE 2"/>
    <property type="match status" value="1"/>
</dbReference>